<dbReference type="Proteomes" id="UP000182932">
    <property type="component" value="Unassembled WGS sequence"/>
</dbReference>
<reference evidence="4 5" key="1">
    <citation type="submission" date="2016-10" db="EMBL/GenBank/DDBJ databases">
        <authorList>
            <person name="Varghese N."/>
            <person name="Submissions S."/>
        </authorList>
    </citation>
    <scope>NUCLEOTIDE SEQUENCE [LARGE SCALE GENOMIC DNA]</scope>
    <source>
        <strain evidence="4 5">FF3</strain>
    </source>
</reference>
<protein>
    <submittedName>
        <fullName evidence="4">Uncharacterized domain 1-containing protein</fullName>
    </submittedName>
</protein>
<keyword evidence="2" id="KW-0378">Hydrolase</keyword>
<organism evidence="4 5">
    <name type="scientific">Marinovum algicola</name>
    <dbReference type="NCBI Taxonomy" id="42444"/>
    <lineage>
        <taxon>Bacteria</taxon>
        <taxon>Pseudomonadati</taxon>
        <taxon>Pseudomonadota</taxon>
        <taxon>Alphaproteobacteria</taxon>
        <taxon>Rhodobacterales</taxon>
        <taxon>Roseobacteraceae</taxon>
        <taxon>Marinovum</taxon>
    </lineage>
</organism>
<dbReference type="PANTHER" id="PTHR21660:SF1">
    <property type="entry name" value="ACYL-COENZYME A THIOESTERASE 13"/>
    <property type="match status" value="1"/>
</dbReference>
<dbReference type="InterPro" id="IPR029069">
    <property type="entry name" value="HotDog_dom_sf"/>
</dbReference>
<feature type="domain" description="Thioesterase" evidence="3">
    <location>
        <begin position="61"/>
        <end position="134"/>
    </location>
</feature>
<dbReference type="GeneID" id="80819350"/>
<proteinExistence type="inferred from homology"/>
<dbReference type="GO" id="GO:0047617">
    <property type="term" value="F:fatty acyl-CoA hydrolase activity"/>
    <property type="evidence" value="ECO:0007669"/>
    <property type="project" value="InterPro"/>
</dbReference>
<dbReference type="Pfam" id="PF03061">
    <property type="entry name" value="4HBT"/>
    <property type="match status" value="1"/>
</dbReference>
<dbReference type="Gene3D" id="3.10.129.10">
    <property type="entry name" value="Hotdog Thioesterase"/>
    <property type="match status" value="1"/>
</dbReference>
<comment type="caution">
    <text evidence="4">The sequence shown here is derived from an EMBL/GenBank/DDBJ whole genome shotgun (WGS) entry which is preliminary data.</text>
</comment>
<name>A0A975WBX3_9RHOB</name>
<dbReference type="InterPro" id="IPR039298">
    <property type="entry name" value="ACOT13"/>
</dbReference>
<evidence type="ECO:0000313" key="5">
    <source>
        <dbReference type="Proteomes" id="UP000182932"/>
    </source>
</evidence>
<dbReference type="RefSeq" id="WP_074837387.1">
    <property type="nucleotide sequence ID" value="NZ_FNYY01000011.1"/>
</dbReference>
<dbReference type="NCBIfam" id="TIGR00369">
    <property type="entry name" value="unchar_dom_1"/>
    <property type="match status" value="1"/>
</dbReference>
<sequence>MDHSKAIDLLANDMPDDPPEGFKVLAIEEGFNLWIGSVYGKVVDGRLKFGLRIRRRHLNPHGTAHGGLIASLADLQGLSCQKENPDLRFMLMPTVQMSVDYLAPARLGDWVEMSTRLVQQTRSLLFTDTLARADGRNIFRSNAIFRITKSTDVSGSVLGDRFLND</sequence>
<dbReference type="SUPFAM" id="SSF54637">
    <property type="entry name" value="Thioesterase/thiol ester dehydrase-isomerase"/>
    <property type="match status" value="1"/>
</dbReference>
<dbReference type="AlphaFoldDB" id="A0A975WBX3"/>
<evidence type="ECO:0000313" key="4">
    <source>
        <dbReference type="EMBL" id="SEJ83529.1"/>
    </source>
</evidence>
<dbReference type="PANTHER" id="PTHR21660">
    <property type="entry name" value="THIOESTERASE SUPERFAMILY MEMBER-RELATED"/>
    <property type="match status" value="1"/>
</dbReference>
<comment type="similarity">
    <text evidence="1">Belongs to the thioesterase PaaI family.</text>
</comment>
<evidence type="ECO:0000256" key="1">
    <source>
        <dbReference type="ARBA" id="ARBA00008324"/>
    </source>
</evidence>
<keyword evidence="5" id="KW-1185">Reference proteome</keyword>
<dbReference type="InterPro" id="IPR006683">
    <property type="entry name" value="Thioestr_dom"/>
</dbReference>
<dbReference type="CDD" id="cd03443">
    <property type="entry name" value="PaaI_thioesterase"/>
    <property type="match status" value="1"/>
</dbReference>
<dbReference type="EMBL" id="FNYY01000011">
    <property type="protein sequence ID" value="SEJ83529.1"/>
    <property type="molecule type" value="Genomic_DNA"/>
</dbReference>
<evidence type="ECO:0000256" key="2">
    <source>
        <dbReference type="ARBA" id="ARBA00022801"/>
    </source>
</evidence>
<gene>
    <name evidence="4" type="ORF">SAMN04487940_111102</name>
</gene>
<evidence type="ECO:0000259" key="3">
    <source>
        <dbReference type="Pfam" id="PF03061"/>
    </source>
</evidence>
<accession>A0A975WBX3</accession>
<dbReference type="InterPro" id="IPR003736">
    <property type="entry name" value="PAAI_dom"/>
</dbReference>